<feature type="region of interest" description="Disordered" evidence="1">
    <location>
        <begin position="536"/>
        <end position="557"/>
    </location>
</feature>
<feature type="chain" id="PRO_5045103284" evidence="2">
    <location>
        <begin position="31"/>
        <end position="557"/>
    </location>
</feature>
<accession>A0ABW1UA74</accession>
<evidence type="ECO:0000256" key="1">
    <source>
        <dbReference type="SAM" id="MobiDB-lite"/>
    </source>
</evidence>
<evidence type="ECO:0000313" key="4">
    <source>
        <dbReference type="Proteomes" id="UP001596258"/>
    </source>
</evidence>
<evidence type="ECO:0000256" key="2">
    <source>
        <dbReference type="SAM" id="SignalP"/>
    </source>
</evidence>
<feature type="compositionally biased region" description="Low complexity" evidence="1">
    <location>
        <begin position="541"/>
        <end position="557"/>
    </location>
</feature>
<protein>
    <submittedName>
        <fullName evidence="3">Ig-like domain-containing protein</fullName>
    </submittedName>
</protein>
<proteinExistence type="predicted"/>
<name>A0ABW1UA74_9LACO</name>
<organism evidence="3 4">
    <name type="scientific">Levilactobacillus angrenensis</name>
    <dbReference type="NCBI Taxonomy" id="2486020"/>
    <lineage>
        <taxon>Bacteria</taxon>
        <taxon>Bacillati</taxon>
        <taxon>Bacillota</taxon>
        <taxon>Bacilli</taxon>
        <taxon>Lactobacillales</taxon>
        <taxon>Lactobacillaceae</taxon>
        <taxon>Levilactobacillus</taxon>
    </lineage>
</organism>
<dbReference type="EMBL" id="JBHSSO010000068">
    <property type="protein sequence ID" value="MFC6290442.1"/>
    <property type="molecule type" value="Genomic_DNA"/>
</dbReference>
<reference evidence="4" key="1">
    <citation type="journal article" date="2019" name="Int. J. Syst. Evol. Microbiol.">
        <title>The Global Catalogue of Microorganisms (GCM) 10K type strain sequencing project: providing services to taxonomists for standard genome sequencing and annotation.</title>
        <authorList>
            <consortium name="The Broad Institute Genomics Platform"/>
            <consortium name="The Broad Institute Genome Sequencing Center for Infectious Disease"/>
            <person name="Wu L."/>
            <person name="Ma J."/>
        </authorList>
    </citation>
    <scope>NUCLEOTIDE SEQUENCE [LARGE SCALE GENOMIC DNA]</scope>
    <source>
        <strain evidence="4">CCM 8893</strain>
    </source>
</reference>
<dbReference type="RefSeq" id="WP_125576001.1">
    <property type="nucleotide sequence ID" value="NZ_JBHSSO010000068.1"/>
</dbReference>
<dbReference type="Gene3D" id="2.60.40.10">
    <property type="entry name" value="Immunoglobulins"/>
    <property type="match status" value="1"/>
</dbReference>
<feature type="signal peptide" evidence="2">
    <location>
        <begin position="1"/>
        <end position="30"/>
    </location>
</feature>
<keyword evidence="4" id="KW-1185">Reference proteome</keyword>
<comment type="caution">
    <text evidence="3">The sequence shown here is derived from an EMBL/GenBank/DDBJ whole genome shotgun (WGS) entry which is preliminary data.</text>
</comment>
<dbReference type="Proteomes" id="UP001596258">
    <property type="component" value="Unassembled WGS sequence"/>
</dbReference>
<gene>
    <name evidence="3" type="ORF">ACFP1M_09695</name>
</gene>
<keyword evidence="2" id="KW-0732">Signal</keyword>
<evidence type="ECO:0000313" key="3">
    <source>
        <dbReference type="EMBL" id="MFC6290442.1"/>
    </source>
</evidence>
<sequence>MKLSKFLLRLGLLVISLIAMVNVRTCRASAAVSIPAGSTSIVGKSATYISSKGEVVPGTELAAYATATFPTIQDIRANNVSADGRLTTKTTKIYLLMSGTIGMDMYGMYQYKTAYGDVVTAGGKTLRSNPNVTPTNWVKTQGFSFTVPSNAYQEIDVNLTDLKDELPIYIGFGYTINSSVVKTLPKYYFAKIVTDPTKSMKDITLDDIYNSDSTISGEGEPNATMSVPIKGTDGTTKTYSATADSTGKFTIDLGEKLKDIGNPDSVTVTEANDMGDTKSATGKVQQPKFQIKNGSPVTIYPDDLENHVSGKTDQEVLQWLIDQSGMTIVDEASPDTPLDENDFKFSSTAADLASKIKALASGQLTSFDVTAQDSSGAGTLNTGTLDVVRYDPVFNVAGSDLNFGDGVDVPTKQTWFAPSSINVTTTNTQASGTNWYITANASVLKDESGNELNGKLVYEDGSGNEESLMDNAGVIASGTTGTTDLKAHNVATKWATNEAYTSQPDKQGIFLKVAANPYTAGAEKTTYSGSVTWAITNAPGSNSNSTQKSSSTVVSEQ</sequence>
<dbReference type="InterPro" id="IPR013783">
    <property type="entry name" value="Ig-like_fold"/>
</dbReference>